<protein>
    <submittedName>
        <fullName evidence="1">Uncharacterized protein</fullName>
    </submittedName>
</protein>
<dbReference type="Proteomes" id="UP001176941">
    <property type="component" value="Chromosome 7"/>
</dbReference>
<organism evidence="1 2">
    <name type="scientific">Rangifer tarandus platyrhynchus</name>
    <name type="common">Svalbard reindeer</name>
    <dbReference type="NCBI Taxonomy" id="3082113"/>
    <lineage>
        <taxon>Eukaryota</taxon>
        <taxon>Metazoa</taxon>
        <taxon>Chordata</taxon>
        <taxon>Craniata</taxon>
        <taxon>Vertebrata</taxon>
        <taxon>Euteleostomi</taxon>
        <taxon>Mammalia</taxon>
        <taxon>Eutheria</taxon>
        <taxon>Laurasiatheria</taxon>
        <taxon>Artiodactyla</taxon>
        <taxon>Ruminantia</taxon>
        <taxon>Pecora</taxon>
        <taxon>Cervidae</taxon>
        <taxon>Odocoileinae</taxon>
        <taxon>Rangifer</taxon>
    </lineage>
</organism>
<sequence length="130" mass="14753">MDCSQPGSSVHGFFQASVLKWVVISYSRGSSQPRDRTHVSYVSFVGRRILTHCATWEVARNYVGLVFFTSGTWLYNEAQFKSLCLLCSSSSMWHVLDTRLFCPPPEEVPSCTFGWSWARWSIETWLASAG</sequence>
<keyword evidence="2" id="KW-1185">Reference proteome</keyword>
<reference evidence="1" key="1">
    <citation type="submission" date="2023-04" db="EMBL/GenBank/DDBJ databases">
        <authorList>
            <consortium name="ELIXIR-Norway"/>
        </authorList>
    </citation>
    <scope>NUCLEOTIDE SEQUENCE [LARGE SCALE GENOMIC DNA]</scope>
</reference>
<evidence type="ECO:0000313" key="2">
    <source>
        <dbReference type="Proteomes" id="UP001176941"/>
    </source>
</evidence>
<evidence type="ECO:0000313" key="1">
    <source>
        <dbReference type="EMBL" id="CAI9177498.1"/>
    </source>
</evidence>
<dbReference type="EMBL" id="OX459943">
    <property type="protein sequence ID" value="CAI9177498.1"/>
    <property type="molecule type" value="Genomic_DNA"/>
</dbReference>
<accession>A0ABN8ZY57</accession>
<gene>
    <name evidence="1" type="ORF">MRATA1EN1_LOCUS26460</name>
</gene>
<proteinExistence type="predicted"/>
<name>A0ABN8ZY57_RANTA</name>